<feature type="region of interest" description="Disordered" evidence="1">
    <location>
        <begin position="88"/>
        <end position="114"/>
    </location>
</feature>
<evidence type="ECO:0000256" key="1">
    <source>
        <dbReference type="SAM" id="MobiDB-lite"/>
    </source>
</evidence>
<keyword evidence="3" id="KW-1185">Reference proteome</keyword>
<name>A0A1G4IVL1_9SACH</name>
<evidence type="ECO:0000313" key="2">
    <source>
        <dbReference type="EMBL" id="SCU81122.1"/>
    </source>
</evidence>
<proteinExistence type="predicted"/>
<dbReference type="AlphaFoldDB" id="A0A1G4IVL1"/>
<feature type="compositionally biased region" description="Basic residues" evidence="1">
    <location>
        <begin position="235"/>
        <end position="245"/>
    </location>
</feature>
<organism evidence="2 3">
    <name type="scientific">Lachancea dasiensis</name>
    <dbReference type="NCBI Taxonomy" id="1072105"/>
    <lineage>
        <taxon>Eukaryota</taxon>
        <taxon>Fungi</taxon>
        <taxon>Dikarya</taxon>
        <taxon>Ascomycota</taxon>
        <taxon>Saccharomycotina</taxon>
        <taxon>Saccharomycetes</taxon>
        <taxon>Saccharomycetales</taxon>
        <taxon>Saccharomycetaceae</taxon>
        <taxon>Lachancea</taxon>
    </lineage>
</organism>
<feature type="compositionally biased region" description="Basic residues" evidence="1">
    <location>
        <begin position="43"/>
        <end position="61"/>
    </location>
</feature>
<accession>A0A1G4IVL1</accession>
<dbReference type="OrthoDB" id="4036673at2759"/>
<feature type="compositionally biased region" description="Basic and acidic residues" evidence="1">
    <location>
        <begin position="225"/>
        <end position="234"/>
    </location>
</feature>
<dbReference type="Proteomes" id="UP000190274">
    <property type="component" value="Chromosome B"/>
</dbReference>
<feature type="region of interest" description="Disordered" evidence="1">
    <location>
        <begin position="147"/>
        <end position="295"/>
    </location>
</feature>
<feature type="compositionally biased region" description="Basic residues" evidence="1">
    <location>
        <begin position="102"/>
        <end position="112"/>
    </location>
</feature>
<feature type="region of interest" description="Disordered" evidence="1">
    <location>
        <begin position="40"/>
        <end position="62"/>
    </location>
</feature>
<feature type="compositionally biased region" description="Basic residues" evidence="1">
    <location>
        <begin position="156"/>
        <end position="167"/>
    </location>
</feature>
<protein>
    <submittedName>
        <fullName evidence="2">LADA_0B11320g1_1</fullName>
    </submittedName>
</protein>
<sequence length="295" mass="32651">MNDGLLVDFLLENDIEIPIESNEYLNSKWLVQKDCSSGDYSMKKTKKTPRQKSKANKKRAKSLASQIDGTIEELFDLILSDGGQTQLGTGTSKMASQANHKPTARSKKKPRGKANNMIEASEDADLQIYESIAQDESFLFNFSLNDLSSDPNPKLPKGRKKHSKQHQKSSNVAGKDDLTKHSWPTQASRPAGEKSAMISPRKKTNEKDAAINNLRNSRVSGGATHDNRTIDPKLKNKSRKGRKKISGASTSKNEVEKLSKQDTNEKPKRSSSPSTRRKQKKGSSTKEPLVSVAQT</sequence>
<dbReference type="EMBL" id="LT598456">
    <property type="protein sequence ID" value="SCU81122.1"/>
    <property type="molecule type" value="Genomic_DNA"/>
</dbReference>
<gene>
    <name evidence="2" type="ORF">LADA_0B11320G</name>
</gene>
<evidence type="ECO:0000313" key="3">
    <source>
        <dbReference type="Proteomes" id="UP000190274"/>
    </source>
</evidence>
<reference evidence="3" key="1">
    <citation type="submission" date="2016-03" db="EMBL/GenBank/DDBJ databases">
        <authorList>
            <person name="Devillers H."/>
        </authorList>
    </citation>
    <scope>NUCLEOTIDE SEQUENCE [LARGE SCALE GENOMIC DNA]</scope>
</reference>
<feature type="compositionally biased region" description="Basic and acidic residues" evidence="1">
    <location>
        <begin position="253"/>
        <end position="268"/>
    </location>
</feature>
<feature type="compositionally biased region" description="Polar residues" evidence="1">
    <location>
        <begin position="88"/>
        <end position="100"/>
    </location>
</feature>